<dbReference type="EMBL" id="KY979132">
    <property type="protein sequence ID" value="ASD50353.1"/>
    <property type="molecule type" value="Genomic_DNA"/>
</dbReference>
<evidence type="ECO:0000313" key="2">
    <source>
        <dbReference type="Proteomes" id="UP000224101"/>
    </source>
</evidence>
<dbReference type="GeneID" id="40085758"/>
<accession>A0A218M2S9</accession>
<sequence length="428" mass="46851">MATCLQTLEGGTPPELFPGTITPFSINALTNQVFLIRSLAAQTAFFNFVFNPTGSTANISIVVTAFQKVGGAYVDLGSVTFSDLVATFSKDFGVGEFYLCIRSNQGYTGTVVGNFTGFPSEARFAGTAFQGAAMAVELSTPRPPVACDEPIYYKIIEGSLPPGLDLTALGRIQGMLPNLDCLEDATSYSPAMNWSYEDNSGVMNPWGRVWRFKVRITLGDMEDTASDQWFCVRVHNNWNFDRDNFLRMAPFKSVREIEVVETPKLLKPVCEPCPEEEVAAPFSPQAIEDPCPGCDHPDVVTDIQLIEIPKELSSVTPNKWVVWYLENKDRDWGCCSAIAAFIRALEASPYFQALLAQAGVGKIADDPRVAIEAEAFQNFLMLTASSLIDGRNSDDLDAMMLVWKNRANQKLPTTGNAQHGEAGEATLT</sequence>
<dbReference type="KEGG" id="vg:40085758"/>
<reference evidence="1 2" key="1">
    <citation type="submission" date="2017-08" db="EMBL/GenBank/DDBJ databases">
        <title>Characterization and complete genome sequence of novel bacteriophage infecting the causal agent of bacterial fruit blotch, Acidovorax citrulli.</title>
        <authorList>
            <person name="Midani A.R."/>
            <person name="Park S.-H."/>
            <person name="Choi T.-J."/>
        </authorList>
    </citation>
    <scope>NUCLEOTIDE SEQUENCE [LARGE SCALE GENOMIC DNA]</scope>
</reference>
<dbReference type="Proteomes" id="UP000224101">
    <property type="component" value="Segment"/>
</dbReference>
<protein>
    <submittedName>
        <fullName evidence="1">Uncharacterized protein</fullName>
    </submittedName>
</protein>
<organism evidence="1 2">
    <name type="scientific">Acidovorax phage ACP17</name>
    <dbReference type="NCBI Taxonomy" id="2010329"/>
    <lineage>
        <taxon>Viruses</taxon>
        <taxon>Duplodnaviria</taxon>
        <taxon>Heunggongvirae</taxon>
        <taxon>Uroviricota</taxon>
        <taxon>Caudoviricetes</taxon>
        <taxon>Busanvirus</taxon>
        <taxon>Busanvirus ACP17</taxon>
    </lineage>
</organism>
<proteinExistence type="predicted"/>
<keyword evidence="2" id="KW-1185">Reference proteome</keyword>
<name>A0A218M2S9_9CAUD</name>
<evidence type="ECO:0000313" key="1">
    <source>
        <dbReference type="EMBL" id="ASD50353.1"/>
    </source>
</evidence>
<dbReference type="RefSeq" id="YP_009609673.1">
    <property type="nucleotide sequence ID" value="NC_041997.1"/>
</dbReference>